<keyword evidence="4 5" id="KW-0472">Membrane</keyword>
<keyword evidence="8" id="KW-1185">Reference proteome</keyword>
<evidence type="ECO:0000256" key="1">
    <source>
        <dbReference type="ARBA" id="ARBA00004127"/>
    </source>
</evidence>
<comment type="caution">
    <text evidence="7">The sequence shown here is derived from an EMBL/GenBank/DDBJ whole genome shotgun (WGS) entry which is preliminary data.</text>
</comment>
<keyword evidence="3 5" id="KW-1133">Transmembrane helix</keyword>
<evidence type="ECO:0000256" key="3">
    <source>
        <dbReference type="ARBA" id="ARBA00022989"/>
    </source>
</evidence>
<reference evidence="7 8" key="1">
    <citation type="submission" date="2019-03" db="EMBL/GenBank/DDBJ databases">
        <title>Metabolic reconstructions from genomes of highly enriched 'Candidatus Accumulibacter' and 'Candidatus Competibacter' bioreactor populations.</title>
        <authorList>
            <person name="Annavajhala M.K."/>
            <person name="Welles L."/>
            <person name="Abbas B."/>
            <person name="Sorokin D."/>
            <person name="Park H."/>
            <person name="Van Loosdrecht M."/>
            <person name="Chandran K."/>
        </authorList>
    </citation>
    <scope>NUCLEOTIDE SEQUENCE [LARGE SCALE GENOMIC DNA]</scope>
    <source>
        <strain evidence="7 8">SBR_G</strain>
    </source>
</reference>
<organism evidence="7 8">
    <name type="scientific">Candidatus Competibacter phosphatis</name>
    <dbReference type="NCBI Taxonomy" id="221280"/>
    <lineage>
        <taxon>Bacteria</taxon>
        <taxon>Pseudomonadati</taxon>
        <taxon>Pseudomonadota</taxon>
        <taxon>Gammaproteobacteria</taxon>
        <taxon>Candidatus Competibacteraceae</taxon>
        <taxon>Candidatus Competibacter</taxon>
    </lineage>
</organism>
<dbReference type="PANTHER" id="PTHR43826">
    <property type="entry name" value="GLUCOSE-6-PHOSPHATE EXCHANGER SLC37A4"/>
    <property type="match status" value="1"/>
</dbReference>
<dbReference type="InterPro" id="IPR011701">
    <property type="entry name" value="MFS"/>
</dbReference>
<feature type="domain" description="Major facilitator superfamily (MFS) profile" evidence="6">
    <location>
        <begin position="17"/>
        <end position="106"/>
    </location>
</feature>
<gene>
    <name evidence="7" type="ORF">E4P82_09705</name>
</gene>
<proteinExistence type="predicted"/>
<dbReference type="Pfam" id="PF07690">
    <property type="entry name" value="MFS_1"/>
    <property type="match status" value="1"/>
</dbReference>
<comment type="subcellular location">
    <subcellularLocation>
        <location evidence="1">Endomembrane system</location>
        <topology evidence="1">Multi-pass membrane protein</topology>
    </subcellularLocation>
</comment>
<evidence type="ECO:0000256" key="5">
    <source>
        <dbReference type="SAM" id="Phobius"/>
    </source>
</evidence>
<dbReference type="RefSeq" id="WP_169248700.1">
    <property type="nucleotide sequence ID" value="NZ_SPMZ01000026.1"/>
</dbReference>
<accession>A0ABX1TNB9</accession>
<evidence type="ECO:0000256" key="2">
    <source>
        <dbReference type="ARBA" id="ARBA00022692"/>
    </source>
</evidence>
<feature type="transmembrane region" description="Helical" evidence="5">
    <location>
        <begin position="12"/>
        <end position="34"/>
    </location>
</feature>
<dbReference type="PROSITE" id="PS50850">
    <property type="entry name" value="MFS"/>
    <property type="match status" value="1"/>
</dbReference>
<evidence type="ECO:0000313" key="7">
    <source>
        <dbReference type="EMBL" id="NMQ19446.1"/>
    </source>
</evidence>
<dbReference type="SUPFAM" id="SSF103473">
    <property type="entry name" value="MFS general substrate transporter"/>
    <property type="match status" value="1"/>
</dbReference>
<sequence>MNGATAMGFSQAVAARIFLPFAAGYFLSYLYRTINAVLSPYLVAELRLDATDLGLLTSVYFLTFAAFQLPLGMLLDRFGPRRVEATLLLFAAAAPACSRSATARWS</sequence>
<name>A0ABX1TNB9_9GAMM</name>
<dbReference type="PANTHER" id="PTHR43826:SF3">
    <property type="entry name" value="GLUCOSE-6-PHOSPHATE EXCHANGER SLC37A4"/>
    <property type="match status" value="1"/>
</dbReference>
<dbReference type="InterPro" id="IPR036259">
    <property type="entry name" value="MFS_trans_sf"/>
</dbReference>
<evidence type="ECO:0000259" key="6">
    <source>
        <dbReference type="PROSITE" id="PS50850"/>
    </source>
</evidence>
<dbReference type="EMBL" id="SPMZ01000026">
    <property type="protein sequence ID" value="NMQ19446.1"/>
    <property type="molecule type" value="Genomic_DNA"/>
</dbReference>
<evidence type="ECO:0000313" key="8">
    <source>
        <dbReference type="Proteomes" id="UP000760480"/>
    </source>
</evidence>
<dbReference type="InterPro" id="IPR020846">
    <property type="entry name" value="MFS_dom"/>
</dbReference>
<keyword evidence="2 5" id="KW-0812">Transmembrane</keyword>
<feature type="transmembrane region" description="Helical" evidence="5">
    <location>
        <begin position="54"/>
        <end position="75"/>
    </location>
</feature>
<protein>
    <submittedName>
        <fullName evidence="7">MFS transporter</fullName>
    </submittedName>
</protein>
<dbReference type="Proteomes" id="UP000760480">
    <property type="component" value="Unassembled WGS sequence"/>
</dbReference>
<evidence type="ECO:0000256" key="4">
    <source>
        <dbReference type="ARBA" id="ARBA00023136"/>
    </source>
</evidence>
<dbReference type="InterPro" id="IPR051337">
    <property type="entry name" value="OPA_Antiporter"/>
</dbReference>
<dbReference type="Gene3D" id="1.20.1250.20">
    <property type="entry name" value="MFS general substrate transporter like domains"/>
    <property type="match status" value="1"/>
</dbReference>